<accession>A0A915IHI1</accession>
<proteinExistence type="predicted"/>
<dbReference type="WBParaSite" id="nRc.2.0.1.t13264-RA">
    <property type="protein sequence ID" value="nRc.2.0.1.t13264-RA"/>
    <property type="gene ID" value="nRc.2.0.1.g13264"/>
</dbReference>
<evidence type="ECO:0000313" key="2">
    <source>
        <dbReference type="WBParaSite" id="nRc.2.0.1.t13264-RA"/>
    </source>
</evidence>
<organism evidence="1 2">
    <name type="scientific">Romanomermis culicivorax</name>
    <name type="common">Nematode worm</name>
    <dbReference type="NCBI Taxonomy" id="13658"/>
    <lineage>
        <taxon>Eukaryota</taxon>
        <taxon>Metazoa</taxon>
        <taxon>Ecdysozoa</taxon>
        <taxon>Nematoda</taxon>
        <taxon>Enoplea</taxon>
        <taxon>Dorylaimia</taxon>
        <taxon>Mermithida</taxon>
        <taxon>Mermithoidea</taxon>
        <taxon>Mermithidae</taxon>
        <taxon>Romanomermis</taxon>
    </lineage>
</organism>
<reference evidence="2" key="1">
    <citation type="submission" date="2022-11" db="UniProtKB">
        <authorList>
            <consortium name="WormBaseParasite"/>
        </authorList>
    </citation>
    <scope>IDENTIFICATION</scope>
</reference>
<sequence length="263" mass="30373">MEDQPIGRGLSSQPFSEKDRVHELFLQKDKDFDNMFLKLHHSSSKECVSLVVSLKCNEKFIPEKNRPKTSRKYRSHLGIHLTELGTSEANLKDAIEESSFDVKAKNAELNAHIENRNLTKHYLDYLLQFKEDILKDRSSKQQEQLNQIKAKIEQFEQKLGLRIILYQDLKRKDLKDKRCSNKEQTRGRLFSQIVCSNTVCNLEKKILAHDHPYYGAHSIFPTKSMGVPTTTMATLWLASHIVVKSSGDHPMANHFADGFWGFL</sequence>
<dbReference type="Proteomes" id="UP000887565">
    <property type="component" value="Unplaced"/>
</dbReference>
<evidence type="ECO:0000313" key="1">
    <source>
        <dbReference type="Proteomes" id="UP000887565"/>
    </source>
</evidence>
<dbReference type="AlphaFoldDB" id="A0A915IHI1"/>
<keyword evidence="1" id="KW-1185">Reference proteome</keyword>
<protein>
    <submittedName>
        <fullName evidence="2">Uncharacterized protein</fullName>
    </submittedName>
</protein>
<name>A0A915IHI1_ROMCU</name>